<gene>
    <name evidence="1" type="ORF">MNBD_GAMMA10-3254</name>
</gene>
<sequence length="32" mass="3685">LVANSKTILENKMSHQQTVKEYIVYFESLLSA</sequence>
<reference evidence="1" key="1">
    <citation type="submission" date="2018-06" db="EMBL/GenBank/DDBJ databases">
        <authorList>
            <person name="Zhirakovskaya E."/>
        </authorList>
    </citation>
    <scope>NUCLEOTIDE SEQUENCE</scope>
</reference>
<protein>
    <submittedName>
        <fullName evidence="1">Uncharacterized protein</fullName>
    </submittedName>
</protein>
<accession>A0A3B0XZY2</accession>
<dbReference type="AlphaFoldDB" id="A0A3B0XZY2"/>
<dbReference type="EMBL" id="UOFJ01000509">
    <property type="protein sequence ID" value="VAW70280.1"/>
    <property type="molecule type" value="Genomic_DNA"/>
</dbReference>
<name>A0A3B0XZY2_9ZZZZ</name>
<proteinExistence type="predicted"/>
<feature type="non-terminal residue" evidence="1">
    <location>
        <position position="1"/>
    </location>
</feature>
<evidence type="ECO:0000313" key="1">
    <source>
        <dbReference type="EMBL" id="VAW70280.1"/>
    </source>
</evidence>
<organism evidence="1">
    <name type="scientific">hydrothermal vent metagenome</name>
    <dbReference type="NCBI Taxonomy" id="652676"/>
    <lineage>
        <taxon>unclassified sequences</taxon>
        <taxon>metagenomes</taxon>
        <taxon>ecological metagenomes</taxon>
    </lineage>
</organism>